<organism evidence="1 2">
    <name type="scientific">Dallia pectoralis</name>
    <name type="common">Alaska blackfish</name>
    <dbReference type="NCBI Taxonomy" id="75939"/>
    <lineage>
        <taxon>Eukaryota</taxon>
        <taxon>Metazoa</taxon>
        <taxon>Chordata</taxon>
        <taxon>Craniata</taxon>
        <taxon>Vertebrata</taxon>
        <taxon>Euteleostomi</taxon>
        <taxon>Actinopterygii</taxon>
        <taxon>Neopterygii</taxon>
        <taxon>Teleostei</taxon>
        <taxon>Protacanthopterygii</taxon>
        <taxon>Esociformes</taxon>
        <taxon>Umbridae</taxon>
        <taxon>Dallia</taxon>
    </lineage>
</organism>
<name>A0ACC2GJR9_DALPE</name>
<accession>A0ACC2GJR9</accession>
<keyword evidence="2" id="KW-1185">Reference proteome</keyword>
<evidence type="ECO:0000313" key="2">
    <source>
        <dbReference type="Proteomes" id="UP001157502"/>
    </source>
</evidence>
<sequence length="720" mass="79795">MFAAATKNFVKQVGDTGRLIPVPGLSEADRYQPLSLVTRKRKRHFWKKTKYASTPFSLKDILVGEKEITAGVSSYQLLNYEDKSDVSLNGRLGNHLMNDVGFNISGSDSVAVKASFGIVTKHEVEVPTLLRELNSRKVDMDHCLIRQSKDSGRSVLCVVMESIRTTRQCSLTVHAGMRGTTMRFQIDDGRNPKGRDKAIVIPAHTTIAFSIFQLYFRLDGRLDICVSPDSSGGFEKELMREQLGGMIGRFSIGRLRRFLSGIVYGNPFRADDRTFEELTHTPQSDTYMDDVVTDYYEKSASMTDVSTAYLRGDSHTRVNLLNHNIPKGPCSLCGRGPSPRETVYGCLECTSGGHKYVRLHVVPCFDLWHKTLSAGAPGVSAIPEVDMQFRAGHGRRVCRPRSIGTRFGQVWLATVTVVILLRIRPLGAFPTATSQNDCLTPTDWNCTGIMMMDSDDYQCDTDSCQYDGTCLKIGETITCICDFKCTVQYAPVCGSNSHTYHNECFLRQDACKLQMEILATSPNPCLTDAGSGSGDGVADSLQEASEEAGAEQRDSSCEMCQFGAECDVDAEDVWCVCNIDCSHISFNPVCASDVRSYDNPCQVKEASCQRQERIEVTHLGHCQGEGLRGLYIPCPDRYKNYCLHGDCQYPDKRGRPSCNCHAGFSGPQCEQNDYRVLSVVPGTGKKRYILIASVIGTVQITVIILVVVYVTRKCPGRKRK</sequence>
<dbReference type="EMBL" id="CM055739">
    <property type="protein sequence ID" value="KAJ8003894.1"/>
    <property type="molecule type" value="Genomic_DNA"/>
</dbReference>
<proteinExistence type="predicted"/>
<reference evidence="1" key="1">
    <citation type="submission" date="2021-05" db="EMBL/GenBank/DDBJ databases">
        <authorList>
            <person name="Pan Q."/>
            <person name="Jouanno E."/>
            <person name="Zahm M."/>
            <person name="Klopp C."/>
            <person name="Cabau C."/>
            <person name="Louis A."/>
            <person name="Berthelot C."/>
            <person name="Parey E."/>
            <person name="Roest Crollius H."/>
            <person name="Montfort J."/>
            <person name="Robinson-Rechavi M."/>
            <person name="Bouchez O."/>
            <person name="Lampietro C."/>
            <person name="Lopez Roques C."/>
            <person name="Donnadieu C."/>
            <person name="Postlethwait J."/>
            <person name="Bobe J."/>
            <person name="Dillon D."/>
            <person name="Chandos A."/>
            <person name="von Hippel F."/>
            <person name="Guiguen Y."/>
        </authorList>
    </citation>
    <scope>NUCLEOTIDE SEQUENCE</scope>
    <source>
        <strain evidence="1">YG-Jan2019</strain>
    </source>
</reference>
<evidence type="ECO:0000313" key="1">
    <source>
        <dbReference type="EMBL" id="KAJ8003894.1"/>
    </source>
</evidence>
<gene>
    <name evidence="1" type="ORF">DPEC_G00153130</name>
</gene>
<protein>
    <submittedName>
        <fullName evidence="1">Uncharacterized protein</fullName>
    </submittedName>
</protein>
<comment type="caution">
    <text evidence="1">The sequence shown here is derived from an EMBL/GenBank/DDBJ whole genome shotgun (WGS) entry which is preliminary data.</text>
</comment>
<dbReference type="Proteomes" id="UP001157502">
    <property type="component" value="Chromosome 12"/>
</dbReference>